<gene>
    <name evidence="2" type="ORF">K458DRAFT_50465</name>
</gene>
<sequence>MSSPALLPPLRAHSSGRRWAGCCVLSRRSVSDVAQQPLIGCACEIMCRELPSCECNNDTQRLVGKSRCYSQHARLRVSPHGLRPNIRVRRRGSDAESHAAQGQLFARPRPWFLTVARVVLDSSMSANSDDAIPNSAQLPERRTRGSEDPTATMTSGGWTACTKQPPVRNRSGIDERPRAIAETAGSFVNYSSMPRPRRDRA</sequence>
<dbReference type="AlphaFoldDB" id="A0A6G1IXV7"/>
<dbReference type="Proteomes" id="UP000799291">
    <property type="component" value="Unassembled WGS sequence"/>
</dbReference>
<accession>A0A6G1IXV7</accession>
<reference evidence="2" key="1">
    <citation type="journal article" date="2020" name="Stud. Mycol.">
        <title>101 Dothideomycetes genomes: a test case for predicting lifestyles and emergence of pathogens.</title>
        <authorList>
            <person name="Haridas S."/>
            <person name="Albert R."/>
            <person name="Binder M."/>
            <person name="Bloem J."/>
            <person name="Labutti K."/>
            <person name="Salamov A."/>
            <person name="Andreopoulos B."/>
            <person name="Baker S."/>
            <person name="Barry K."/>
            <person name="Bills G."/>
            <person name="Bluhm B."/>
            <person name="Cannon C."/>
            <person name="Castanera R."/>
            <person name="Culley D."/>
            <person name="Daum C."/>
            <person name="Ezra D."/>
            <person name="Gonzalez J."/>
            <person name="Henrissat B."/>
            <person name="Kuo A."/>
            <person name="Liang C."/>
            <person name="Lipzen A."/>
            <person name="Lutzoni F."/>
            <person name="Magnuson J."/>
            <person name="Mondo S."/>
            <person name="Nolan M."/>
            <person name="Ohm R."/>
            <person name="Pangilinan J."/>
            <person name="Park H.-J."/>
            <person name="Ramirez L."/>
            <person name="Alfaro M."/>
            <person name="Sun H."/>
            <person name="Tritt A."/>
            <person name="Yoshinaga Y."/>
            <person name="Zwiers L.-H."/>
            <person name="Turgeon B."/>
            <person name="Goodwin S."/>
            <person name="Spatafora J."/>
            <person name="Crous P."/>
            <person name="Grigoriev I."/>
        </authorList>
    </citation>
    <scope>NUCLEOTIDE SEQUENCE</scope>
    <source>
        <strain evidence="2">CBS 122367</strain>
    </source>
</reference>
<organism evidence="2 3">
    <name type="scientific">Lentithecium fluviatile CBS 122367</name>
    <dbReference type="NCBI Taxonomy" id="1168545"/>
    <lineage>
        <taxon>Eukaryota</taxon>
        <taxon>Fungi</taxon>
        <taxon>Dikarya</taxon>
        <taxon>Ascomycota</taxon>
        <taxon>Pezizomycotina</taxon>
        <taxon>Dothideomycetes</taxon>
        <taxon>Pleosporomycetidae</taxon>
        <taxon>Pleosporales</taxon>
        <taxon>Massarineae</taxon>
        <taxon>Lentitheciaceae</taxon>
        <taxon>Lentithecium</taxon>
    </lineage>
</organism>
<name>A0A6G1IXV7_9PLEO</name>
<feature type="region of interest" description="Disordered" evidence="1">
    <location>
        <begin position="125"/>
        <end position="201"/>
    </location>
</feature>
<evidence type="ECO:0000313" key="3">
    <source>
        <dbReference type="Proteomes" id="UP000799291"/>
    </source>
</evidence>
<protein>
    <submittedName>
        <fullName evidence="2">Uncharacterized protein</fullName>
    </submittedName>
</protein>
<evidence type="ECO:0000313" key="2">
    <source>
        <dbReference type="EMBL" id="KAF2683087.1"/>
    </source>
</evidence>
<dbReference type="EMBL" id="MU005585">
    <property type="protein sequence ID" value="KAF2683087.1"/>
    <property type="molecule type" value="Genomic_DNA"/>
</dbReference>
<evidence type="ECO:0000256" key="1">
    <source>
        <dbReference type="SAM" id="MobiDB-lite"/>
    </source>
</evidence>
<keyword evidence="3" id="KW-1185">Reference proteome</keyword>
<proteinExistence type="predicted"/>